<dbReference type="Proteomes" id="UP001519343">
    <property type="component" value="Unassembled WGS sequence"/>
</dbReference>
<keyword evidence="3 5" id="KW-1133">Transmembrane helix</keyword>
<feature type="transmembrane region" description="Helical" evidence="5">
    <location>
        <begin position="41"/>
        <end position="62"/>
    </location>
</feature>
<evidence type="ECO:0000256" key="1">
    <source>
        <dbReference type="ARBA" id="ARBA00004141"/>
    </source>
</evidence>
<dbReference type="RefSeq" id="WP_209809830.1">
    <property type="nucleotide sequence ID" value="NZ_JAGGKT010000003.1"/>
</dbReference>
<reference evidence="6 7" key="1">
    <citation type="submission" date="2021-03" db="EMBL/GenBank/DDBJ databases">
        <title>Genomic Encyclopedia of Type Strains, Phase IV (KMG-IV): sequencing the most valuable type-strain genomes for metagenomic binning, comparative biology and taxonomic classification.</title>
        <authorList>
            <person name="Goeker M."/>
        </authorList>
    </citation>
    <scope>NUCLEOTIDE SEQUENCE [LARGE SCALE GENOMIC DNA]</scope>
    <source>
        <strain evidence="6 7">DSM 24738</strain>
    </source>
</reference>
<dbReference type="InterPro" id="IPR019109">
    <property type="entry name" value="MamF_MmsF"/>
</dbReference>
<feature type="transmembrane region" description="Helical" evidence="5">
    <location>
        <begin position="6"/>
        <end position="29"/>
    </location>
</feature>
<keyword evidence="7" id="KW-1185">Reference proteome</keyword>
<keyword evidence="2 5" id="KW-0812">Transmembrane</keyword>
<sequence length="102" mass="11402">MDRKASLIVVHASAFFAPILVPIIFMFITKDPDVKSNAIQALLFHLILGFCFFISFVLSFVLIGLPLLVFFGVVAVWYPIKGIVYAAQDSQYSYPIVGKWVS</sequence>
<accession>A0ABS4GMT0</accession>
<evidence type="ECO:0000313" key="6">
    <source>
        <dbReference type="EMBL" id="MBP1931592.1"/>
    </source>
</evidence>
<protein>
    <submittedName>
        <fullName evidence="6">Membrane protein</fullName>
    </submittedName>
</protein>
<evidence type="ECO:0000256" key="3">
    <source>
        <dbReference type="ARBA" id="ARBA00022989"/>
    </source>
</evidence>
<comment type="caution">
    <text evidence="6">The sequence shown here is derived from an EMBL/GenBank/DDBJ whole genome shotgun (WGS) entry which is preliminary data.</text>
</comment>
<dbReference type="Pfam" id="PF09685">
    <property type="entry name" value="MamF_MmsF"/>
    <property type="match status" value="1"/>
</dbReference>
<evidence type="ECO:0000256" key="2">
    <source>
        <dbReference type="ARBA" id="ARBA00022692"/>
    </source>
</evidence>
<comment type="subcellular location">
    <subcellularLocation>
        <location evidence="1">Membrane</location>
        <topology evidence="1">Multi-pass membrane protein</topology>
    </subcellularLocation>
</comment>
<dbReference type="EMBL" id="JAGGKT010000003">
    <property type="protein sequence ID" value="MBP1931592.1"/>
    <property type="molecule type" value="Genomic_DNA"/>
</dbReference>
<organism evidence="6 7">
    <name type="scientific">Ammoniphilus resinae</name>
    <dbReference type="NCBI Taxonomy" id="861532"/>
    <lineage>
        <taxon>Bacteria</taxon>
        <taxon>Bacillati</taxon>
        <taxon>Bacillota</taxon>
        <taxon>Bacilli</taxon>
        <taxon>Bacillales</taxon>
        <taxon>Paenibacillaceae</taxon>
        <taxon>Aneurinibacillus group</taxon>
        <taxon>Ammoniphilus</taxon>
    </lineage>
</organism>
<keyword evidence="4 5" id="KW-0472">Membrane</keyword>
<name>A0ABS4GMT0_9BACL</name>
<evidence type="ECO:0000256" key="5">
    <source>
        <dbReference type="SAM" id="Phobius"/>
    </source>
</evidence>
<proteinExistence type="predicted"/>
<gene>
    <name evidence="6" type="ORF">J2Z37_001593</name>
</gene>
<evidence type="ECO:0000313" key="7">
    <source>
        <dbReference type="Proteomes" id="UP001519343"/>
    </source>
</evidence>
<evidence type="ECO:0000256" key="4">
    <source>
        <dbReference type="ARBA" id="ARBA00023136"/>
    </source>
</evidence>